<feature type="region of interest" description="Disordered" evidence="1">
    <location>
        <begin position="43"/>
        <end position="62"/>
    </location>
</feature>
<proteinExistence type="predicted"/>
<name>A0A7W7RCK2_9ACTN</name>
<protein>
    <submittedName>
        <fullName evidence="2">Uncharacterized protein</fullName>
    </submittedName>
</protein>
<dbReference type="EMBL" id="JACHJT010000001">
    <property type="protein sequence ID" value="MBB4929511.1"/>
    <property type="molecule type" value="Genomic_DNA"/>
</dbReference>
<gene>
    <name evidence="2" type="ORF">F4561_000331</name>
</gene>
<feature type="region of interest" description="Disordered" evidence="1">
    <location>
        <begin position="1"/>
        <end position="35"/>
    </location>
</feature>
<organism evidence="2 3">
    <name type="scientific">Lipingzhangella halophila</name>
    <dbReference type="NCBI Taxonomy" id="1783352"/>
    <lineage>
        <taxon>Bacteria</taxon>
        <taxon>Bacillati</taxon>
        <taxon>Actinomycetota</taxon>
        <taxon>Actinomycetes</taxon>
        <taxon>Streptosporangiales</taxon>
        <taxon>Nocardiopsidaceae</taxon>
        <taxon>Lipingzhangella</taxon>
    </lineage>
</organism>
<dbReference type="Proteomes" id="UP000523007">
    <property type="component" value="Unassembled WGS sequence"/>
</dbReference>
<accession>A0A7W7RCK2</accession>
<sequence length="108" mass="11792">MHGCATDSDTKRLPWGMKTRKSGRAAERERRASGKAYVLSGPVRLRGHNGTTHSPEYVTIGTKTDKCPENAQMEWGAEVTEGYFLGSKGRRNAADLRACDVSPGPSRI</sequence>
<reference evidence="2 3" key="1">
    <citation type="submission" date="2020-08" db="EMBL/GenBank/DDBJ databases">
        <title>Sequencing the genomes of 1000 actinobacteria strains.</title>
        <authorList>
            <person name="Klenk H.-P."/>
        </authorList>
    </citation>
    <scope>NUCLEOTIDE SEQUENCE [LARGE SCALE GENOMIC DNA]</scope>
    <source>
        <strain evidence="2 3">DSM 102030</strain>
    </source>
</reference>
<dbReference type="AlphaFoldDB" id="A0A7W7RCK2"/>
<evidence type="ECO:0000313" key="3">
    <source>
        <dbReference type="Proteomes" id="UP000523007"/>
    </source>
</evidence>
<evidence type="ECO:0000256" key="1">
    <source>
        <dbReference type="SAM" id="MobiDB-lite"/>
    </source>
</evidence>
<keyword evidence="3" id="KW-1185">Reference proteome</keyword>
<comment type="caution">
    <text evidence="2">The sequence shown here is derived from an EMBL/GenBank/DDBJ whole genome shotgun (WGS) entry which is preliminary data.</text>
</comment>
<evidence type="ECO:0000313" key="2">
    <source>
        <dbReference type="EMBL" id="MBB4929511.1"/>
    </source>
</evidence>